<name>A0AC35UI88_9BILA</name>
<accession>A0AC35UI88</accession>
<dbReference type="WBParaSite" id="RSKR_0001169200.1">
    <property type="protein sequence ID" value="RSKR_0001169200.1"/>
    <property type="gene ID" value="RSKR_0001169200"/>
</dbReference>
<evidence type="ECO:0000313" key="1">
    <source>
        <dbReference type="Proteomes" id="UP000095286"/>
    </source>
</evidence>
<sequence length="349" mass="37542">MPPKLPVVQTTTIEQQSGDSGLIIGIVTVVIILVFGIAFVLSKKKKGNDPNSKKESKKRSKGSSKSNSSSPKSSKSKKSKSPSSKKSKSKSSRSSKRKSSSSKSPSSKNNNKSGPVSGYPGEVKVELPNSANKSSSSSSVSKSISDTSVHVGLKVITPPINTESGQPIRPIATPKPKIESTAKLPPTILQETPSFAKASPDRDSWKPPQPKDSSSKAISFVDNTSSQTEANLLLKEKTNTHYIDPRTLPNFRPEPFIFGDSKYIGLNKFTSNSVKNESSADPICQSATEIKTIPTSYTVNNINVIVNKSCDGNNEEKISDFIETAVTTLPDPNFNLNELPGLTFNKNEQ</sequence>
<proteinExistence type="predicted"/>
<reference evidence="2" key="1">
    <citation type="submission" date="2016-11" db="UniProtKB">
        <authorList>
            <consortium name="WormBaseParasite"/>
        </authorList>
    </citation>
    <scope>IDENTIFICATION</scope>
    <source>
        <strain evidence="2">KR3021</strain>
    </source>
</reference>
<evidence type="ECO:0000313" key="2">
    <source>
        <dbReference type="WBParaSite" id="RSKR_0001169200.1"/>
    </source>
</evidence>
<dbReference type="Proteomes" id="UP000095286">
    <property type="component" value="Unplaced"/>
</dbReference>
<organism evidence="1 2">
    <name type="scientific">Rhabditophanes sp. KR3021</name>
    <dbReference type="NCBI Taxonomy" id="114890"/>
    <lineage>
        <taxon>Eukaryota</taxon>
        <taxon>Metazoa</taxon>
        <taxon>Ecdysozoa</taxon>
        <taxon>Nematoda</taxon>
        <taxon>Chromadorea</taxon>
        <taxon>Rhabditida</taxon>
        <taxon>Tylenchina</taxon>
        <taxon>Panagrolaimomorpha</taxon>
        <taxon>Strongyloidoidea</taxon>
        <taxon>Alloionematidae</taxon>
        <taxon>Rhabditophanes</taxon>
    </lineage>
</organism>
<protein>
    <submittedName>
        <fullName evidence="2">Uncharacterized protein</fullName>
    </submittedName>
</protein>